<keyword evidence="1" id="KW-0067">ATP-binding</keyword>
<accession>A0A2W1FZH4</accession>
<dbReference type="SUPFAM" id="SSF55658">
    <property type="entry name" value="L9 N-domain-like"/>
    <property type="match status" value="1"/>
</dbReference>
<dbReference type="InterPro" id="IPR027417">
    <property type="entry name" value="P-loop_NTPase"/>
</dbReference>
<dbReference type="InterPro" id="IPR011320">
    <property type="entry name" value="RNase_H1_N"/>
</dbReference>
<gene>
    <name evidence="3" type="ORF">PtrM4_041200</name>
</gene>
<dbReference type="Gene3D" id="3.40.970.10">
    <property type="entry name" value="Ribonuclease H1, N-terminal domain"/>
    <property type="match status" value="1"/>
</dbReference>
<dbReference type="PANTHER" id="PTHR47642">
    <property type="entry name" value="ATP-DEPENDENT DNA HELICASE"/>
    <property type="match status" value="1"/>
</dbReference>
<evidence type="ECO:0000256" key="1">
    <source>
        <dbReference type="RuleBase" id="RU363044"/>
    </source>
</evidence>
<comment type="catalytic activity">
    <reaction evidence="1">
        <text>ATP + H2O = ADP + phosphate + H(+)</text>
        <dbReference type="Rhea" id="RHEA:13065"/>
        <dbReference type="ChEBI" id="CHEBI:15377"/>
        <dbReference type="ChEBI" id="CHEBI:15378"/>
        <dbReference type="ChEBI" id="CHEBI:30616"/>
        <dbReference type="ChEBI" id="CHEBI:43474"/>
        <dbReference type="ChEBI" id="CHEBI:456216"/>
        <dbReference type="EC" id="5.6.2.3"/>
    </reaction>
</comment>
<keyword evidence="1" id="KW-0233">DNA recombination</keyword>
<dbReference type="GO" id="GO:0006281">
    <property type="term" value="P:DNA repair"/>
    <property type="evidence" value="ECO:0007669"/>
    <property type="project" value="UniProtKB-KW"/>
</dbReference>
<protein>
    <recommendedName>
        <fullName evidence="1">ATP-dependent DNA helicase</fullName>
        <ecNumber evidence="1">5.6.2.3</ecNumber>
    </recommendedName>
</protein>
<dbReference type="Gene3D" id="3.40.50.300">
    <property type="entry name" value="P-loop containing nucleotide triphosphate hydrolases"/>
    <property type="match status" value="1"/>
</dbReference>
<dbReference type="GO" id="GO:0016787">
    <property type="term" value="F:hydrolase activity"/>
    <property type="evidence" value="ECO:0007669"/>
    <property type="project" value="UniProtKB-KW"/>
</dbReference>
<feature type="region of interest" description="Disordered" evidence="2">
    <location>
        <begin position="1"/>
        <end position="23"/>
    </location>
</feature>
<dbReference type="SUPFAM" id="SSF52540">
    <property type="entry name" value="P-loop containing nucleoside triphosphate hydrolases"/>
    <property type="match status" value="2"/>
</dbReference>
<dbReference type="GO" id="GO:0000723">
    <property type="term" value="P:telomere maintenance"/>
    <property type="evidence" value="ECO:0007669"/>
    <property type="project" value="InterPro"/>
</dbReference>
<comment type="cofactor">
    <cofactor evidence="1">
        <name>Mg(2+)</name>
        <dbReference type="ChEBI" id="CHEBI:18420"/>
    </cofactor>
</comment>
<dbReference type="GeneID" id="6345531"/>
<reference evidence="3" key="1">
    <citation type="journal article" date="2018" name="BMC Genomics">
        <title>Comparative genomics of the wheat fungal pathogen Pyrenophora tritici-repentis reveals chromosomal variations and genome plasticity.</title>
        <authorList>
            <person name="Moolhuijzen P."/>
            <person name="See P.T."/>
            <person name="Hane J.K."/>
            <person name="Shi G."/>
            <person name="Liu Z."/>
            <person name="Oliver R.P."/>
            <person name="Moffat C.S."/>
        </authorList>
    </citation>
    <scope>NUCLEOTIDE SEQUENCE [LARGE SCALE GENOMIC DNA]</scope>
    <source>
        <strain evidence="3">M4</strain>
    </source>
</reference>
<keyword evidence="1" id="KW-0378">Hydrolase</keyword>
<evidence type="ECO:0000313" key="3">
    <source>
        <dbReference type="EMBL" id="KAF7564686.1"/>
    </source>
</evidence>
<dbReference type="InterPro" id="IPR010285">
    <property type="entry name" value="DNA_helicase_pif1-like_DEAD"/>
</dbReference>
<dbReference type="EC" id="5.6.2.3" evidence="1"/>
<organism evidence="3 4">
    <name type="scientific">Pyrenophora tritici-repentis</name>
    <dbReference type="NCBI Taxonomy" id="45151"/>
    <lineage>
        <taxon>Eukaryota</taxon>
        <taxon>Fungi</taxon>
        <taxon>Dikarya</taxon>
        <taxon>Ascomycota</taxon>
        <taxon>Pezizomycotina</taxon>
        <taxon>Dothideomycetes</taxon>
        <taxon>Pleosporomycetidae</taxon>
        <taxon>Pleosporales</taxon>
        <taxon>Pleosporineae</taxon>
        <taxon>Pleosporaceae</taxon>
        <taxon>Pyrenophora</taxon>
    </lineage>
</organism>
<evidence type="ECO:0000256" key="2">
    <source>
        <dbReference type="SAM" id="MobiDB-lite"/>
    </source>
</evidence>
<dbReference type="InterPro" id="IPR051055">
    <property type="entry name" value="PIF1_helicase"/>
</dbReference>
<dbReference type="InterPro" id="IPR009027">
    <property type="entry name" value="Ribosomal_bL9/RNase_H1_N"/>
</dbReference>
<dbReference type="GO" id="GO:0043139">
    <property type="term" value="F:5'-3' DNA helicase activity"/>
    <property type="evidence" value="ECO:0007669"/>
    <property type="project" value="UniProtKB-EC"/>
</dbReference>
<keyword evidence="1" id="KW-0227">DNA damage</keyword>
<keyword evidence="1" id="KW-0234">DNA repair</keyword>
<dbReference type="InterPro" id="IPR003593">
    <property type="entry name" value="AAA+_ATPase"/>
</dbReference>
<feature type="region of interest" description="Disordered" evidence="2">
    <location>
        <begin position="124"/>
        <end position="173"/>
    </location>
</feature>
<comment type="similarity">
    <text evidence="1">Belongs to the helicase family.</text>
</comment>
<dbReference type="Pfam" id="PF05970">
    <property type="entry name" value="PIF1"/>
    <property type="match status" value="1"/>
</dbReference>
<dbReference type="InterPro" id="IPR037056">
    <property type="entry name" value="RNase_H1_N_sf"/>
</dbReference>
<dbReference type="GO" id="GO:0006310">
    <property type="term" value="P:DNA recombination"/>
    <property type="evidence" value="ECO:0007669"/>
    <property type="project" value="UniProtKB-KW"/>
</dbReference>
<dbReference type="CDD" id="cd18809">
    <property type="entry name" value="SF1_C_RecD"/>
    <property type="match status" value="1"/>
</dbReference>
<dbReference type="AlphaFoldDB" id="A0A2W1FZH4"/>
<sequence length="817" mass="91711">MSDGAYYPARHDPDNPTNQQSYYPDNATYQQPYYPAYHYVMPPSGYLTNEHAHTSPSSTTPAPTFPQYYTPSKPLQYASSVDVLPAGYPEQAYTYGWPAPAAYSQYMPSPNTIDVSEAYARKRKPDDEYAAAQHKRSRPEASAVYPTSRPLSSNDGGRVSGLPPGTQHNPFEIDASPEKAVGNRAGELKKNLGHSNLPNDLREAGLYVQKPDPSAKKSKLYAVPGGRIPGIYTDYQLVMQQTDKYPDSRHKKFGSEDEAWEFMNANRQYVETALQRPKESDRSSYTSPPPPYTPHAYALPTPPSERCAQPANDGTSSPTERPLSANPPDTHAVHYVPELEPTLSTEQQHVVDLVMRGRNVFYTGSAGCGKSTILKAVVRKLKEQGKHVQIIAPTNLAALNVNGQTIWSFAGWTPNSIKKSLDKLKSAACGEESWERFNMVDVLIIDEISMIENHMLERLSQVMSSARGPDRGPFGGVQVVCTGDFFQLSPVKPFAHCLGCGWDLKRAFRNSEIKYTCDNRQCRYSHFLDTDKWAFCSKAWQECDFEHINLTEIHRQSDKKFISILQKIRIDGTIVENHKNILLNHKSEAEGGVKLFSKVAAVEKENRENIDKLLSEPIDYKSLDTFDWRNREDISLSKYQKESDKVPGTLQQLNDHRYDANIRLKVGMRVLLKANVEPTSGLVNGAQGTLIDLEPFDEHKLPRKSESKNDISGSIKGSHAKYAERQIKVYADRNQRKPWPIVQFDNGLTRTIYADCTCNEVGDDEPVSVLSRTQIPLVAGWALSIHRAQGMTLDRVIVDLSEVFESSQSVELARWEV</sequence>
<dbReference type="PANTHER" id="PTHR47642:SF5">
    <property type="entry name" value="ATP-DEPENDENT DNA HELICASE"/>
    <property type="match status" value="1"/>
</dbReference>
<dbReference type="EMBL" id="NQIK02000010">
    <property type="protein sequence ID" value="KAF7564686.1"/>
    <property type="molecule type" value="Genomic_DNA"/>
</dbReference>
<dbReference type="GO" id="GO:0005524">
    <property type="term" value="F:ATP binding"/>
    <property type="evidence" value="ECO:0007669"/>
    <property type="project" value="UniProtKB-KW"/>
</dbReference>
<name>A0A2W1FZH4_9PLEO</name>
<comment type="caution">
    <text evidence="3">The sequence shown here is derived from an EMBL/GenBank/DDBJ whole genome shotgun (WGS) entry which is preliminary data.</text>
</comment>
<dbReference type="KEGG" id="ptrr:6345531"/>
<dbReference type="Proteomes" id="UP000245464">
    <property type="component" value="Chromosome 10"/>
</dbReference>
<keyword evidence="1 3" id="KW-0347">Helicase</keyword>
<evidence type="ECO:0000313" key="4">
    <source>
        <dbReference type="Proteomes" id="UP000245464"/>
    </source>
</evidence>
<feature type="region of interest" description="Disordered" evidence="2">
    <location>
        <begin position="273"/>
        <end position="330"/>
    </location>
</feature>
<dbReference type="Pfam" id="PF01693">
    <property type="entry name" value="Cauli_VI"/>
    <property type="match status" value="1"/>
</dbReference>
<proteinExistence type="inferred from homology"/>
<dbReference type="SMART" id="SM00382">
    <property type="entry name" value="AAA"/>
    <property type="match status" value="1"/>
</dbReference>
<keyword evidence="1" id="KW-0547">Nucleotide-binding</keyword>
<dbReference type="RefSeq" id="XP_065958971.1">
    <property type="nucleotide sequence ID" value="XM_066104407.1"/>
</dbReference>